<dbReference type="AlphaFoldDB" id="A0A4D7QFR7"/>
<dbReference type="PANTHER" id="PTHR13285">
    <property type="entry name" value="ACYLTRANSFERASE"/>
    <property type="match status" value="1"/>
</dbReference>
<organism evidence="15 16">
    <name type="scientific">Phreatobacter aquaticus</name>
    <dbReference type="NCBI Taxonomy" id="2570229"/>
    <lineage>
        <taxon>Bacteria</taxon>
        <taxon>Pseudomonadati</taxon>
        <taxon>Pseudomonadota</taxon>
        <taxon>Alphaproteobacteria</taxon>
        <taxon>Hyphomicrobiales</taxon>
        <taxon>Phreatobacteraceae</taxon>
        <taxon>Phreatobacter</taxon>
    </lineage>
</organism>
<evidence type="ECO:0000256" key="3">
    <source>
        <dbReference type="ARBA" id="ARBA00010323"/>
    </source>
</evidence>
<feature type="transmembrane region" description="Helical" evidence="14">
    <location>
        <begin position="368"/>
        <end position="388"/>
    </location>
</feature>
<reference evidence="15 16" key="1">
    <citation type="submission" date="2019-04" db="EMBL/GenBank/DDBJ databases">
        <title>Phreatobacter aquaticus sp. nov.</title>
        <authorList>
            <person name="Choi A."/>
            <person name="Baek K."/>
        </authorList>
    </citation>
    <scope>NUCLEOTIDE SEQUENCE [LARGE SCALE GENOMIC DNA]</scope>
    <source>
        <strain evidence="15 16">NMCR1094</strain>
    </source>
</reference>
<dbReference type="KEGG" id="paqt:E8L99_00105"/>
<evidence type="ECO:0000313" key="16">
    <source>
        <dbReference type="Proteomes" id="UP000298588"/>
    </source>
</evidence>
<dbReference type="GO" id="GO:0005886">
    <property type="term" value="C:plasma membrane"/>
    <property type="evidence" value="ECO:0007669"/>
    <property type="project" value="UniProtKB-SubCell"/>
</dbReference>
<evidence type="ECO:0000256" key="2">
    <source>
        <dbReference type="ARBA" id="ARBA00005182"/>
    </source>
</evidence>
<feature type="transmembrane region" description="Helical" evidence="14">
    <location>
        <begin position="473"/>
        <end position="497"/>
    </location>
</feature>
<feature type="transmembrane region" description="Helical" evidence="14">
    <location>
        <begin position="42"/>
        <end position="63"/>
    </location>
</feature>
<feature type="transmembrane region" description="Helical" evidence="14">
    <location>
        <begin position="147"/>
        <end position="167"/>
    </location>
</feature>
<dbReference type="InterPro" id="IPR024194">
    <property type="entry name" value="Ac/AlaTfrase_AlgI/DltB"/>
</dbReference>
<dbReference type="GO" id="GO:0042121">
    <property type="term" value="P:alginic acid biosynthetic process"/>
    <property type="evidence" value="ECO:0007669"/>
    <property type="project" value="UniProtKB-KW"/>
</dbReference>
<feature type="transmembrane region" description="Helical" evidence="14">
    <location>
        <begin position="75"/>
        <end position="94"/>
    </location>
</feature>
<evidence type="ECO:0000256" key="9">
    <source>
        <dbReference type="ARBA" id="ARBA00022989"/>
    </source>
</evidence>
<sequence>MVFASHAFIVFLSVLLCVYAAGVSRRASLGPYLIIAASLFFYAFWHIAHLPLFLVSIGANFLLGQAIRARIGTKAGKAILTAGVAANLALIGYFKYALFFLTCFSAATGIASPALAIIMPIGISFFTFQQIAYLVDTWRGKVIAHGFRDYIFFISFFPHLIAGPIVAQADLLPQLAERRDWRLKPEQLAVGLALFSVGLFKKTVLIDPFVPYVDAIYRTAAAGQPVAMADAWLGALGYSFQIYFDFSAYSDMAIGLAYLFGFRLPMNFFSPYKSVDIRDFWRRWHMTLSRFLRDYLYIPLGGSRRGLAHTLMAVIVTMTLGGLWHGAGWTFILWGLIHGLFLAFNHLTRHVRMLRTGSPEAAWRATTAGHALSVVVTFLAVTLAWVYFRAPDVATAHLMFSAMVGMTNASYEHLLGRGLMPLIPVWLFIVWALPNTAEMFRRAHPSLDIREHVAHAGGGVFDRLMTYRQNWRWAVGSGMVLAIAWFALSNLTPFIYFQF</sequence>
<evidence type="ECO:0000256" key="10">
    <source>
        <dbReference type="ARBA" id="ARBA00023136"/>
    </source>
</evidence>
<feature type="transmembrane region" description="Helical" evidence="14">
    <location>
        <begin position="414"/>
        <end position="433"/>
    </location>
</feature>
<comment type="subcellular location">
    <subcellularLocation>
        <location evidence="1">Cell membrane</location>
        <topology evidence="1">Multi-pass membrane protein</topology>
    </subcellularLocation>
</comment>
<keyword evidence="7 14" id="KW-0812">Transmembrane</keyword>
<evidence type="ECO:0000313" key="15">
    <source>
        <dbReference type="EMBL" id="QCK84306.1"/>
    </source>
</evidence>
<dbReference type="PIRSF" id="PIRSF016636">
    <property type="entry name" value="AlgI_DltB"/>
    <property type="match status" value="1"/>
</dbReference>
<proteinExistence type="inferred from homology"/>
<keyword evidence="16" id="KW-1185">Reference proteome</keyword>
<dbReference type="GO" id="GO:0016746">
    <property type="term" value="F:acyltransferase activity"/>
    <property type="evidence" value="ECO:0007669"/>
    <property type="project" value="UniProtKB-KW"/>
</dbReference>
<comment type="similarity">
    <text evidence="3 13">Belongs to the membrane-bound acyltransferase family.</text>
</comment>
<evidence type="ECO:0000256" key="5">
    <source>
        <dbReference type="ARBA" id="ARBA00022475"/>
    </source>
</evidence>
<keyword evidence="10 13" id="KW-0472">Membrane</keyword>
<dbReference type="Proteomes" id="UP000298588">
    <property type="component" value="Chromosome"/>
</dbReference>
<feature type="transmembrane region" description="Helical" evidence="14">
    <location>
        <begin position="331"/>
        <end position="347"/>
    </location>
</feature>
<dbReference type="InterPro" id="IPR051085">
    <property type="entry name" value="MB_O-acyltransferase"/>
</dbReference>
<evidence type="ECO:0000256" key="11">
    <source>
        <dbReference type="ARBA" id="ARBA00023315"/>
    </source>
</evidence>
<dbReference type="InterPro" id="IPR028362">
    <property type="entry name" value="AlgI"/>
</dbReference>
<protein>
    <recommendedName>
        <fullName evidence="4">Probable alginate O-acetylase AlgI</fullName>
    </recommendedName>
    <alternativeName>
        <fullName evidence="12">Alginate biosynthesis protein AlgI</fullName>
    </alternativeName>
</protein>
<dbReference type="Pfam" id="PF03062">
    <property type="entry name" value="MBOAT"/>
    <property type="match status" value="1"/>
</dbReference>
<feature type="transmembrane region" description="Helical" evidence="14">
    <location>
        <begin position="114"/>
        <end position="135"/>
    </location>
</feature>
<evidence type="ECO:0000256" key="7">
    <source>
        <dbReference type="ARBA" id="ARBA00022692"/>
    </source>
</evidence>
<evidence type="ECO:0000256" key="6">
    <source>
        <dbReference type="ARBA" id="ARBA00022679"/>
    </source>
</evidence>
<dbReference type="PIRSF" id="PIRSF500217">
    <property type="entry name" value="AlgI"/>
    <property type="match status" value="1"/>
</dbReference>
<keyword evidence="11 13" id="KW-0012">Acyltransferase</keyword>
<accession>A0A4D7QFR7</accession>
<dbReference type="InterPro" id="IPR004299">
    <property type="entry name" value="MBOAT_fam"/>
</dbReference>
<evidence type="ECO:0000256" key="12">
    <source>
        <dbReference type="ARBA" id="ARBA00031030"/>
    </source>
</evidence>
<comment type="pathway">
    <text evidence="2">Glycan biosynthesis; alginate biosynthesis.</text>
</comment>
<keyword evidence="5 13" id="KW-1003">Cell membrane</keyword>
<keyword evidence="9 14" id="KW-1133">Transmembrane helix</keyword>
<keyword evidence="8" id="KW-0016">Alginate biosynthesis</keyword>
<keyword evidence="6 13" id="KW-0808">Transferase</keyword>
<dbReference type="EMBL" id="CP039865">
    <property type="protein sequence ID" value="QCK84306.1"/>
    <property type="molecule type" value="Genomic_DNA"/>
</dbReference>
<evidence type="ECO:0000256" key="13">
    <source>
        <dbReference type="PIRNR" id="PIRNR016636"/>
    </source>
</evidence>
<feature type="transmembrane region" description="Helical" evidence="14">
    <location>
        <begin position="306"/>
        <end position="325"/>
    </location>
</feature>
<dbReference type="PANTHER" id="PTHR13285:SF23">
    <property type="entry name" value="TEICHOIC ACID D-ALANYLTRANSFERASE"/>
    <property type="match status" value="1"/>
</dbReference>
<gene>
    <name evidence="15" type="ORF">E8L99_00105</name>
</gene>
<evidence type="ECO:0000256" key="1">
    <source>
        <dbReference type="ARBA" id="ARBA00004651"/>
    </source>
</evidence>
<dbReference type="OrthoDB" id="139172at2"/>
<feature type="transmembrane region" description="Helical" evidence="14">
    <location>
        <begin position="246"/>
        <end position="264"/>
    </location>
</feature>
<evidence type="ECO:0000256" key="8">
    <source>
        <dbReference type="ARBA" id="ARBA00022841"/>
    </source>
</evidence>
<name>A0A4D7QFR7_9HYPH</name>
<evidence type="ECO:0000256" key="14">
    <source>
        <dbReference type="SAM" id="Phobius"/>
    </source>
</evidence>
<evidence type="ECO:0000256" key="4">
    <source>
        <dbReference type="ARBA" id="ARBA00016084"/>
    </source>
</evidence>